<proteinExistence type="predicted"/>
<evidence type="ECO:0000313" key="3">
    <source>
        <dbReference type="Proteomes" id="UP000631421"/>
    </source>
</evidence>
<feature type="domain" description="Orc1-like AAA ATPase" evidence="1">
    <location>
        <begin position="45"/>
        <end position="205"/>
    </location>
</feature>
<comment type="caution">
    <text evidence="2">The sequence shown here is derived from an EMBL/GenBank/DDBJ whole genome shotgun (WGS) entry which is preliminary data.</text>
</comment>
<gene>
    <name evidence="2" type="ORF">H6F44_17685</name>
</gene>
<dbReference type="Pfam" id="PF13191">
    <property type="entry name" value="AAA_16"/>
    <property type="match status" value="1"/>
</dbReference>
<dbReference type="AlphaFoldDB" id="A0A926Z9L5"/>
<keyword evidence="3" id="KW-1185">Reference proteome</keyword>
<evidence type="ECO:0000313" key="2">
    <source>
        <dbReference type="EMBL" id="MBD2151939.1"/>
    </source>
</evidence>
<sequence length="419" mass="47222">MTTADDLFYQAFDDIRKLGLSQSPFTESPIEPQNKTQSKTLDLIFTGRKTELRQVFNLFQSRERRRILISGRIGIGKSAFLHEVLSVLSRTRPKMLTVYTSLPANQDLATTALIALAQAMPNDEWAQQQLHQMGIPIDRSLKERTTKVGMKLVAEAELSEKDLPFIKSQHPTESLDKLIERAQKIYGDGVVIAIDDLDKQDPSTVRKLMHDAQGMLKGRAWFLLTGHPMTGDLLTSERGLFDLQLELKELDQPTTYQMLINYLNSVRIKNDCKDINDPRSVLPFLPETAKKFCEVSLGKPRLFNRLGSTVLLTASELQVEVINPDVLEKGLKAAAPSLRLQAALSFQEERVRALLDKRRIVSEEITMADLQELGVSTFSELLPILERLEEADLAYQINQDDTKAFAPIPLPQAQTPNDL</sequence>
<protein>
    <submittedName>
        <fullName evidence="2">AAA family ATPase</fullName>
    </submittedName>
</protein>
<dbReference type="Gene3D" id="3.40.50.300">
    <property type="entry name" value="P-loop containing nucleotide triphosphate hydrolases"/>
    <property type="match status" value="1"/>
</dbReference>
<dbReference type="RefSeq" id="WP_190352354.1">
    <property type="nucleotide sequence ID" value="NZ_JACJPY010000073.1"/>
</dbReference>
<dbReference type="EMBL" id="JACJPY010000073">
    <property type="protein sequence ID" value="MBD2151939.1"/>
    <property type="molecule type" value="Genomic_DNA"/>
</dbReference>
<name>A0A926Z9L5_9CYAN</name>
<dbReference type="SUPFAM" id="SSF52540">
    <property type="entry name" value="P-loop containing nucleoside triphosphate hydrolases"/>
    <property type="match status" value="1"/>
</dbReference>
<organism evidence="2 3">
    <name type="scientific">Pseudanabaena cinerea FACHB-1277</name>
    <dbReference type="NCBI Taxonomy" id="2949581"/>
    <lineage>
        <taxon>Bacteria</taxon>
        <taxon>Bacillati</taxon>
        <taxon>Cyanobacteriota</taxon>
        <taxon>Cyanophyceae</taxon>
        <taxon>Pseudanabaenales</taxon>
        <taxon>Pseudanabaenaceae</taxon>
        <taxon>Pseudanabaena</taxon>
        <taxon>Pseudanabaena cinerea</taxon>
    </lineage>
</organism>
<dbReference type="InterPro" id="IPR027417">
    <property type="entry name" value="P-loop_NTPase"/>
</dbReference>
<evidence type="ECO:0000259" key="1">
    <source>
        <dbReference type="Pfam" id="PF13191"/>
    </source>
</evidence>
<accession>A0A926Z9L5</accession>
<reference evidence="2" key="1">
    <citation type="journal article" date="2015" name="ISME J.">
        <title>Draft Genome Sequence of Streptomyces incarnatus NRRL8089, which Produces the Nucleoside Antibiotic Sinefungin.</title>
        <authorList>
            <person name="Oshima K."/>
            <person name="Hattori M."/>
            <person name="Shimizu H."/>
            <person name="Fukuda K."/>
            <person name="Nemoto M."/>
            <person name="Inagaki K."/>
            <person name="Tamura T."/>
        </authorList>
    </citation>
    <scope>NUCLEOTIDE SEQUENCE</scope>
    <source>
        <strain evidence="2">FACHB-1277</strain>
    </source>
</reference>
<reference evidence="2" key="2">
    <citation type="submission" date="2020-08" db="EMBL/GenBank/DDBJ databases">
        <authorList>
            <person name="Chen M."/>
            <person name="Teng W."/>
            <person name="Zhao L."/>
            <person name="Hu C."/>
            <person name="Zhou Y."/>
            <person name="Han B."/>
            <person name="Song L."/>
            <person name="Shu W."/>
        </authorList>
    </citation>
    <scope>NUCLEOTIDE SEQUENCE</scope>
    <source>
        <strain evidence="2">FACHB-1277</strain>
    </source>
</reference>
<dbReference type="Proteomes" id="UP000631421">
    <property type="component" value="Unassembled WGS sequence"/>
</dbReference>
<dbReference type="InterPro" id="IPR041664">
    <property type="entry name" value="AAA_16"/>
</dbReference>